<dbReference type="PROSITE" id="PS50887">
    <property type="entry name" value="GGDEF"/>
    <property type="match status" value="1"/>
</dbReference>
<dbReference type="InterPro" id="IPR000014">
    <property type="entry name" value="PAS"/>
</dbReference>
<dbReference type="PANTHER" id="PTHR44757">
    <property type="entry name" value="DIGUANYLATE CYCLASE DGCP"/>
    <property type="match status" value="1"/>
</dbReference>
<sequence>MPGAAPAGGLFLRCGTGDRGSGRTGPGVIPHEAGLLAVPALLLGADQWLEGLEGPAWLVDAGDWTVRLVNRPALAWLGLGPERCLGQPAEALLPGLEDQVFWAELRAGQPGQLASDTEVSRPQGLAQVHRRIVPLGEPARAYLVTLQDRSHEARAASERETLLAELRATLESTADGILVLDTAGRIRAFNRRFAQLWDLPEAALAEPADATVLDWMRRSVLQPDAYQQRVDEINAQLLVSGTDTVALLNGRLLERYTQPQWSQGRPIGRVYSFRELARSRATAPASAGASGLDGSTGWPNRHRFLEALDEAVLQARDDGQPLAVLVVEFDRHALFAAEGSARARGMDELVEALRATVREPAQIGRLGASRFAVLLRPAGESAAEALARRLVQLATRPGPALLATAGLKVHVGGAVYPQAGWCGEELLQHAEKALQRARGAGVAGWELHRGSTEQVHEGRRQQRLEQAVREGLSSAAFRLQFQARFASATGEIQAMEALLRWQDPQEGLMLPPRFMPLAERAGLMRALDDWALEQAVQQAVAWERKGWHQALTVNVSGETLAEPACARRVAAVLAHAGWPARQLELDITEAALRRDPEAALSNLDALHRLGVRLVLDDWGLDDCALGWLRRVPFTAVKIDRRLLRAVPDHGAEADLVRGLTQVARAMGLQVLAEGVEHEAQRRFVTDTLGCQGWQGLLGSAALDPRACERVLARQASQAAALTGTDGR</sequence>
<organism evidence="3 4">
    <name type="scientific">Ideonella dechloratans</name>
    <dbReference type="NCBI Taxonomy" id="36863"/>
    <lineage>
        <taxon>Bacteria</taxon>
        <taxon>Pseudomonadati</taxon>
        <taxon>Pseudomonadota</taxon>
        <taxon>Betaproteobacteria</taxon>
        <taxon>Burkholderiales</taxon>
        <taxon>Sphaerotilaceae</taxon>
        <taxon>Ideonella</taxon>
    </lineage>
</organism>
<dbReference type="InterPro" id="IPR029787">
    <property type="entry name" value="Nucleotide_cyclase"/>
</dbReference>
<dbReference type="InterPro" id="IPR035965">
    <property type="entry name" value="PAS-like_dom_sf"/>
</dbReference>
<dbReference type="AlphaFoldDB" id="A0A643FCN0"/>
<keyword evidence="4" id="KW-1185">Reference proteome</keyword>
<accession>A0A643FCN0</accession>
<dbReference type="Gene3D" id="3.30.450.20">
    <property type="entry name" value="PAS domain"/>
    <property type="match status" value="1"/>
</dbReference>
<proteinExistence type="predicted"/>
<dbReference type="InterPro" id="IPR000160">
    <property type="entry name" value="GGDEF_dom"/>
</dbReference>
<dbReference type="Gene3D" id="3.20.20.450">
    <property type="entry name" value="EAL domain"/>
    <property type="match status" value="1"/>
</dbReference>
<dbReference type="SUPFAM" id="SSF55785">
    <property type="entry name" value="PYP-like sensor domain (PAS domain)"/>
    <property type="match status" value="2"/>
</dbReference>
<dbReference type="Pfam" id="PF13188">
    <property type="entry name" value="PAS_8"/>
    <property type="match status" value="1"/>
</dbReference>
<dbReference type="CDD" id="cd01948">
    <property type="entry name" value="EAL"/>
    <property type="match status" value="1"/>
</dbReference>
<feature type="domain" description="GGDEF" evidence="2">
    <location>
        <begin position="320"/>
        <end position="450"/>
    </location>
</feature>
<dbReference type="Proteomes" id="UP000430120">
    <property type="component" value="Unassembled WGS sequence"/>
</dbReference>
<dbReference type="PANTHER" id="PTHR44757:SF2">
    <property type="entry name" value="BIOFILM ARCHITECTURE MAINTENANCE PROTEIN MBAA"/>
    <property type="match status" value="1"/>
</dbReference>
<dbReference type="InterPro" id="IPR001633">
    <property type="entry name" value="EAL_dom"/>
</dbReference>
<dbReference type="SUPFAM" id="SSF141868">
    <property type="entry name" value="EAL domain-like"/>
    <property type="match status" value="1"/>
</dbReference>
<protein>
    <submittedName>
        <fullName evidence="3">EAL domain-containing protein</fullName>
    </submittedName>
</protein>
<name>A0A643FCN0_IDEDE</name>
<dbReference type="SMART" id="SM00052">
    <property type="entry name" value="EAL"/>
    <property type="match status" value="1"/>
</dbReference>
<dbReference type="SUPFAM" id="SSF55073">
    <property type="entry name" value="Nucleotide cyclase"/>
    <property type="match status" value="1"/>
</dbReference>
<dbReference type="Pfam" id="PF00990">
    <property type="entry name" value="GGDEF"/>
    <property type="match status" value="1"/>
</dbReference>
<dbReference type="InterPro" id="IPR035919">
    <property type="entry name" value="EAL_sf"/>
</dbReference>
<dbReference type="InterPro" id="IPR043128">
    <property type="entry name" value="Rev_trsase/Diguanyl_cyclase"/>
</dbReference>
<dbReference type="PROSITE" id="PS50883">
    <property type="entry name" value="EAL"/>
    <property type="match status" value="1"/>
</dbReference>
<evidence type="ECO:0000313" key="3">
    <source>
        <dbReference type="EMBL" id="KAB0583257.1"/>
    </source>
</evidence>
<dbReference type="SMART" id="SM00091">
    <property type="entry name" value="PAS"/>
    <property type="match status" value="2"/>
</dbReference>
<gene>
    <name evidence="3" type="ORF">F7Q92_08815</name>
</gene>
<dbReference type="Pfam" id="PF00563">
    <property type="entry name" value="EAL"/>
    <property type="match status" value="1"/>
</dbReference>
<evidence type="ECO:0000313" key="4">
    <source>
        <dbReference type="Proteomes" id="UP000430120"/>
    </source>
</evidence>
<dbReference type="OrthoDB" id="9813903at2"/>
<evidence type="ECO:0000259" key="2">
    <source>
        <dbReference type="PROSITE" id="PS50887"/>
    </source>
</evidence>
<feature type="domain" description="EAL" evidence="1">
    <location>
        <begin position="461"/>
        <end position="715"/>
    </location>
</feature>
<comment type="caution">
    <text evidence="3">The sequence shown here is derived from an EMBL/GenBank/DDBJ whole genome shotgun (WGS) entry which is preliminary data.</text>
</comment>
<reference evidence="3 4" key="1">
    <citation type="submission" date="2019-09" db="EMBL/GenBank/DDBJ databases">
        <title>Draft genome sequences of 48 bacterial type strains from the CCUG.</title>
        <authorList>
            <person name="Tunovic T."/>
            <person name="Pineiro-Iglesias B."/>
            <person name="Unosson C."/>
            <person name="Inganas E."/>
            <person name="Ohlen M."/>
            <person name="Cardew S."/>
            <person name="Jensie-Markopoulos S."/>
            <person name="Salva-Serra F."/>
            <person name="Jaen-Luchoro D."/>
            <person name="Karlsson R."/>
            <person name="Svensson-Stadler L."/>
            <person name="Chun J."/>
            <person name="Moore E."/>
        </authorList>
    </citation>
    <scope>NUCLEOTIDE SEQUENCE [LARGE SCALE GENOMIC DNA]</scope>
    <source>
        <strain evidence="3 4">CCUG 30977</strain>
    </source>
</reference>
<evidence type="ECO:0000259" key="1">
    <source>
        <dbReference type="PROSITE" id="PS50883"/>
    </source>
</evidence>
<dbReference type="InterPro" id="IPR052155">
    <property type="entry name" value="Biofilm_reg_signaling"/>
</dbReference>
<dbReference type="SMART" id="SM00267">
    <property type="entry name" value="GGDEF"/>
    <property type="match status" value="1"/>
</dbReference>
<dbReference type="CDD" id="cd01949">
    <property type="entry name" value="GGDEF"/>
    <property type="match status" value="1"/>
</dbReference>
<dbReference type="Gene3D" id="3.30.70.270">
    <property type="match status" value="1"/>
</dbReference>
<dbReference type="EMBL" id="VZPB01000016">
    <property type="protein sequence ID" value="KAB0583257.1"/>
    <property type="molecule type" value="Genomic_DNA"/>
</dbReference>